<dbReference type="EMBL" id="CP036349">
    <property type="protein sequence ID" value="QDV75500.1"/>
    <property type="molecule type" value="Genomic_DNA"/>
</dbReference>
<evidence type="ECO:0000256" key="1">
    <source>
        <dbReference type="SAM" id="SignalP"/>
    </source>
</evidence>
<gene>
    <name evidence="2" type="ORF">Spa11_37180</name>
</gene>
<dbReference type="InterPro" id="IPR012332">
    <property type="entry name" value="Autotransporter_pectin_lyase_C"/>
</dbReference>
<evidence type="ECO:0008006" key="4">
    <source>
        <dbReference type="Google" id="ProtNLM"/>
    </source>
</evidence>
<sequence precursor="true">MSRSWLFAFASLSVSLIAAAASAQTRSWDAVANGLWNTPASWSPADVPDTAAESATFDLFGTYTVTLDGSTGPVAINHLNVVRGGVTLRPNGLADATISAVGNVSLAGDVTLAEIVGTHLHLQAQGALSVVAGTQVDVEGGSLAASSTTIAGGTATDSTVVVLDDGATGDFGSLVIAPSGSLISRAGLDLYDGSSATVHGLSIAAAAASGVGELNVKGSTLTQPAASTTTVGAVNSVTDARGALTVSTGGVMQLGSVVVNPTGLLINDRSSLSVAGPSFTVHGGKYVESGAAMRNFTAATNLRIEAGGEMSLAGAPLTIPAHQTVTVLDGVLRSSGGISIEGGALAIGAGASVIGDVSWESEARLVVDFDSGEEVAALYVNGVASLGGTLDFESLGSMAIDLEEGVSLPLLTASSLIGEFDALMGPALASGLDWSFEQTPTSLVATVIAAPLDGDYNDDGLVNAADYTVWRDSVAAGAPVGSHAEWAANYGATAAGAVVSVPEPGLSAVAVALLGGAVRRRLR</sequence>
<dbReference type="AlphaFoldDB" id="A0A518KCH2"/>
<accession>A0A518KCH2</accession>
<name>A0A518KCH2_9BACT</name>
<dbReference type="KEGG" id="bmei:Spa11_37180"/>
<keyword evidence="1" id="KW-0732">Signal</keyword>
<reference evidence="2 3" key="1">
    <citation type="submission" date="2019-02" db="EMBL/GenBank/DDBJ databases">
        <title>Deep-cultivation of Planctomycetes and their phenomic and genomic characterization uncovers novel biology.</title>
        <authorList>
            <person name="Wiegand S."/>
            <person name="Jogler M."/>
            <person name="Boedeker C."/>
            <person name="Pinto D."/>
            <person name="Vollmers J."/>
            <person name="Rivas-Marin E."/>
            <person name="Kohn T."/>
            <person name="Peeters S.H."/>
            <person name="Heuer A."/>
            <person name="Rast P."/>
            <person name="Oberbeckmann S."/>
            <person name="Bunk B."/>
            <person name="Jeske O."/>
            <person name="Meyerdierks A."/>
            <person name="Storesund J.E."/>
            <person name="Kallscheuer N."/>
            <person name="Luecker S."/>
            <person name="Lage O.M."/>
            <person name="Pohl T."/>
            <person name="Merkel B.J."/>
            <person name="Hornburger P."/>
            <person name="Mueller R.-W."/>
            <person name="Bruemmer F."/>
            <person name="Labrenz M."/>
            <person name="Spormann A.M."/>
            <person name="Op den Camp H."/>
            <person name="Overmann J."/>
            <person name="Amann R."/>
            <person name="Jetten M.S.M."/>
            <person name="Mascher T."/>
            <person name="Medema M.H."/>
            <person name="Devos D.P."/>
            <person name="Kaster A.-K."/>
            <person name="Ovreas L."/>
            <person name="Rohde M."/>
            <person name="Galperin M.Y."/>
            <person name="Jogler C."/>
        </authorList>
    </citation>
    <scope>NUCLEOTIDE SEQUENCE [LARGE SCALE GENOMIC DNA]</scope>
    <source>
        <strain evidence="2 3">Spa11</strain>
    </source>
</reference>
<feature type="chain" id="PRO_5021855444" description="Autotransporter-associated beta strand repeat protein" evidence="1">
    <location>
        <begin position="21"/>
        <end position="523"/>
    </location>
</feature>
<dbReference type="Proteomes" id="UP000316426">
    <property type="component" value="Chromosome"/>
</dbReference>
<proteinExistence type="predicted"/>
<dbReference type="RefSeq" id="WP_145114832.1">
    <property type="nucleotide sequence ID" value="NZ_CP036349.1"/>
</dbReference>
<protein>
    <recommendedName>
        <fullName evidence="4">Autotransporter-associated beta strand repeat protein</fullName>
    </recommendedName>
</protein>
<evidence type="ECO:0000313" key="3">
    <source>
        <dbReference type="Proteomes" id="UP000316426"/>
    </source>
</evidence>
<organism evidence="2 3">
    <name type="scientific">Botrimarina mediterranea</name>
    <dbReference type="NCBI Taxonomy" id="2528022"/>
    <lineage>
        <taxon>Bacteria</taxon>
        <taxon>Pseudomonadati</taxon>
        <taxon>Planctomycetota</taxon>
        <taxon>Planctomycetia</taxon>
        <taxon>Pirellulales</taxon>
        <taxon>Lacipirellulaceae</taxon>
        <taxon>Botrimarina</taxon>
    </lineage>
</organism>
<evidence type="ECO:0000313" key="2">
    <source>
        <dbReference type="EMBL" id="QDV75500.1"/>
    </source>
</evidence>
<keyword evidence="3" id="KW-1185">Reference proteome</keyword>
<dbReference type="Gene3D" id="2.160.20.20">
    <property type="match status" value="1"/>
</dbReference>
<feature type="signal peptide" evidence="1">
    <location>
        <begin position="1"/>
        <end position="20"/>
    </location>
</feature>